<evidence type="ECO:0000313" key="1">
    <source>
        <dbReference type="EMBL" id="CAB0028819.1"/>
    </source>
</evidence>
<proteinExistence type="predicted"/>
<reference evidence="1 2" key="1">
    <citation type="submission" date="2020-02" db="EMBL/GenBank/DDBJ databases">
        <authorList>
            <person name="Ferguson B K."/>
        </authorList>
    </citation>
    <scope>NUCLEOTIDE SEQUENCE [LARGE SCALE GENOMIC DNA]</scope>
</reference>
<dbReference type="GO" id="GO:0071897">
    <property type="term" value="P:DNA biosynthetic process"/>
    <property type="evidence" value="ECO:0007669"/>
    <property type="project" value="UniProtKB-ARBA"/>
</dbReference>
<evidence type="ECO:0000313" key="2">
    <source>
        <dbReference type="Proteomes" id="UP000479190"/>
    </source>
</evidence>
<dbReference type="SUPFAM" id="SSF56672">
    <property type="entry name" value="DNA/RNA polymerases"/>
    <property type="match status" value="1"/>
</dbReference>
<protein>
    <recommendedName>
        <fullName evidence="3">Reverse transcriptase domain-containing protein</fullName>
    </recommendedName>
</protein>
<name>A0A6H5HXW1_9HYME</name>
<dbReference type="Proteomes" id="UP000479190">
    <property type="component" value="Unassembled WGS sequence"/>
</dbReference>
<accession>A0A6H5HXW1</accession>
<dbReference type="InterPro" id="IPR043502">
    <property type="entry name" value="DNA/RNA_pol_sf"/>
</dbReference>
<evidence type="ECO:0008006" key="3">
    <source>
        <dbReference type="Google" id="ProtNLM"/>
    </source>
</evidence>
<dbReference type="AlphaFoldDB" id="A0A6H5HXW1"/>
<keyword evidence="2" id="KW-1185">Reference proteome</keyword>
<organism evidence="1 2">
    <name type="scientific">Trichogramma brassicae</name>
    <dbReference type="NCBI Taxonomy" id="86971"/>
    <lineage>
        <taxon>Eukaryota</taxon>
        <taxon>Metazoa</taxon>
        <taxon>Ecdysozoa</taxon>
        <taxon>Arthropoda</taxon>
        <taxon>Hexapoda</taxon>
        <taxon>Insecta</taxon>
        <taxon>Pterygota</taxon>
        <taxon>Neoptera</taxon>
        <taxon>Endopterygota</taxon>
        <taxon>Hymenoptera</taxon>
        <taxon>Apocrita</taxon>
        <taxon>Proctotrupomorpha</taxon>
        <taxon>Chalcidoidea</taxon>
        <taxon>Trichogrammatidae</taxon>
        <taxon>Trichogramma</taxon>
    </lineage>
</organism>
<sequence>MGAYKRLGPMRRVTPNETSAAVVPANYIPHHGIWQQGDAGAKLRVVFDALRPTSSGASLNDVLCRGPKLQRDIWVVLLRWRTYKVAFCSDVRMMFRQIKVNKLDVDWQCIPWSPNSRELARHFQLLTVTYGTACAPYLSLRTLQQLCDDEGDKFPRARIATLRDRYVDDVLSGADDVEDALTLRDELIQLIKAGRLSLG</sequence>
<dbReference type="EMBL" id="CADCXV010000202">
    <property type="protein sequence ID" value="CAB0028819.1"/>
    <property type="molecule type" value="Genomic_DNA"/>
</dbReference>
<gene>
    <name evidence="1" type="ORF">TBRA_LOCUS940</name>
</gene>
<dbReference type="OrthoDB" id="7697913at2759"/>
<dbReference type="PANTHER" id="PTHR47331">
    <property type="entry name" value="PHD-TYPE DOMAIN-CONTAINING PROTEIN"/>
    <property type="match status" value="1"/>
</dbReference>